<dbReference type="AlphaFoldDB" id="A0A9D5BZF3"/>
<feature type="coiled-coil region" evidence="1">
    <location>
        <begin position="81"/>
        <end position="122"/>
    </location>
</feature>
<evidence type="ECO:0000313" key="3">
    <source>
        <dbReference type="Proteomes" id="UP001085076"/>
    </source>
</evidence>
<reference evidence="2" key="2">
    <citation type="journal article" date="2022" name="Hortic Res">
        <title>The genome of Dioscorea zingiberensis sheds light on the biosynthesis, origin and evolution of the medicinally important diosgenin saponins.</title>
        <authorList>
            <person name="Li Y."/>
            <person name="Tan C."/>
            <person name="Li Z."/>
            <person name="Guo J."/>
            <person name="Li S."/>
            <person name="Chen X."/>
            <person name="Wang C."/>
            <person name="Dai X."/>
            <person name="Yang H."/>
            <person name="Song W."/>
            <person name="Hou L."/>
            <person name="Xu J."/>
            <person name="Tong Z."/>
            <person name="Xu A."/>
            <person name="Yuan X."/>
            <person name="Wang W."/>
            <person name="Yang Q."/>
            <person name="Chen L."/>
            <person name="Sun Z."/>
            <person name="Wang K."/>
            <person name="Pan B."/>
            <person name="Chen J."/>
            <person name="Bao Y."/>
            <person name="Liu F."/>
            <person name="Qi X."/>
            <person name="Gang D.R."/>
            <person name="Wen J."/>
            <person name="Li J."/>
        </authorList>
    </citation>
    <scope>NUCLEOTIDE SEQUENCE</scope>
    <source>
        <strain evidence="2">Dzin_1.0</strain>
    </source>
</reference>
<evidence type="ECO:0000256" key="1">
    <source>
        <dbReference type="SAM" id="Coils"/>
    </source>
</evidence>
<accession>A0A9D5BZF3</accession>
<dbReference type="Proteomes" id="UP001085076">
    <property type="component" value="Miscellaneous, Linkage group lg09"/>
</dbReference>
<name>A0A9D5BZF3_9LILI</name>
<reference evidence="2" key="1">
    <citation type="submission" date="2021-03" db="EMBL/GenBank/DDBJ databases">
        <authorList>
            <person name="Li Z."/>
            <person name="Yang C."/>
        </authorList>
    </citation>
    <scope>NUCLEOTIDE SEQUENCE</scope>
    <source>
        <strain evidence="2">Dzin_1.0</strain>
        <tissue evidence="2">Leaf</tissue>
    </source>
</reference>
<proteinExistence type="predicted"/>
<comment type="caution">
    <text evidence="2">The sequence shown here is derived from an EMBL/GenBank/DDBJ whole genome shotgun (WGS) entry which is preliminary data.</text>
</comment>
<gene>
    <name evidence="2" type="ORF">J5N97_028434</name>
</gene>
<dbReference type="EMBL" id="JAGGNH010000009">
    <property type="protein sequence ID" value="KAJ0963312.1"/>
    <property type="molecule type" value="Genomic_DNA"/>
</dbReference>
<evidence type="ECO:0008006" key="4">
    <source>
        <dbReference type="Google" id="ProtNLM"/>
    </source>
</evidence>
<keyword evidence="3" id="KW-1185">Reference proteome</keyword>
<evidence type="ECO:0000313" key="2">
    <source>
        <dbReference type="EMBL" id="KAJ0963312.1"/>
    </source>
</evidence>
<organism evidence="2 3">
    <name type="scientific">Dioscorea zingiberensis</name>
    <dbReference type="NCBI Taxonomy" id="325984"/>
    <lineage>
        <taxon>Eukaryota</taxon>
        <taxon>Viridiplantae</taxon>
        <taxon>Streptophyta</taxon>
        <taxon>Embryophyta</taxon>
        <taxon>Tracheophyta</taxon>
        <taxon>Spermatophyta</taxon>
        <taxon>Magnoliopsida</taxon>
        <taxon>Liliopsida</taxon>
        <taxon>Dioscoreales</taxon>
        <taxon>Dioscoreaceae</taxon>
        <taxon>Dioscorea</taxon>
    </lineage>
</organism>
<protein>
    <recommendedName>
        <fullName evidence="4">Transposase</fullName>
    </recommendedName>
</protein>
<sequence length="140" mass="16310">MKYGFVQYYYQWIHHGDRYLQFEDQASQTQAGGGESPIMDKVALFYEAVGGEKKSRVYGTGSQKSIFYPQSSCSSSKGASSMELQSRIIQLENKNKELQESLQAIREDRDDYREQVMRQMENMMKDFEARMRSQFTHQAS</sequence>
<keyword evidence="1" id="KW-0175">Coiled coil</keyword>